<dbReference type="CDD" id="cd00187">
    <property type="entry name" value="TOP4c"/>
    <property type="match status" value="1"/>
</dbReference>
<keyword evidence="3 9" id="KW-0547">Nucleotide-binding</keyword>
<comment type="miscellaneous">
    <text evidence="9">Few gyrases are as efficient as E.coli at forming negative supercoils. Not all organisms have 2 type II topoisomerases; in organisms with a single type II topoisomerase this enzyme also has to decatenate newly replicated chromosomes.</text>
</comment>
<comment type="similarity">
    <text evidence="2 9">Belongs to the type II topoisomerase GyrA/ParC subunit family.</text>
</comment>
<evidence type="ECO:0000256" key="1">
    <source>
        <dbReference type="ARBA" id="ARBA00000185"/>
    </source>
</evidence>
<dbReference type="FunFam" id="3.30.1360.40:FF:000002">
    <property type="entry name" value="DNA gyrase subunit A"/>
    <property type="match status" value="1"/>
</dbReference>
<evidence type="ECO:0000256" key="8">
    <source>
        <dbReference type="ARBA" id="ARBA00063644"/>
    </source>
</evidence>
<dbReference type="SUPFAM" id="SSF56719">
    <property type="entry name" value="Type II DNA topoisomerase"/>
    <property type="match status" value="1"/>
</dbReference>
<dbReference type="InterPro" id="IPR005743">
    <property type="entry name" value="GyrA"/>
</dbReference>
<comment type="subunit">
    <text evidence="8">Heterotetramer composed of ParC and ParE.</text>
</comment>
<feature type="region of interest" description="Disordered" evidence="11">
    <location>
        <begin position="819"/>
        <end position="857"/>
    </location>
</feature>
<dbReference type="InterPro" id="IPR050220">
    <property type="entry name" value="Type_II_DNA_Topoisomerases"/>
</dbReference>
<name>A0A1V3TYT2_ELIME</name>
<dbReference type="GO" id="GO:0034335">
    <property type="term" value="F:DNA negative supercoiling activity"/>
    <property type="evidence" value="ECO:0007669"/>
    <property type="project" value="UniProtKB-ARBA"/>
</dbReference>
<dbReference type="PANTHER" id="PTHR43493">
    <property type="entry name" value="DNA GYRASE/TOPOISOMERASE SUBUNIT A"/>
    <property type="match status" value="1"/>
</dbReference>
<evidence type="ECO:0000256" key="3">
    <source>
        <dbReference type="ARBA" id="ARBA00022741"/>
    </source>
</evidence>
<protein>
    <recommendedName>
        <fullName evidence="9">DNA gyrase subunit A</fullName>
        <ecNumber evidence="9">5.6.2.2</ecNumber>
    </recommendedName>
</protein>
<organism evidence="13 14">
    <name type="scientific">Elizabethkingia meningoseptica</name>
    <name type="common">Chryseobacterium meningosepticum</name>
    <dbReference type="NCBI Taxonomy" id="238"/>
    <lineage>
        <taxon>Bacteria</taxon>
        <taxon>Pseudomonadati</taxon>
        <taxon>Bacteroidota</taxon>
        <taxon>Flavobacteriia</taxon>
        <taxon>Flavobacteriales</taxon>
        <taxon>Weeksellaceae</taxon>
        <taxon>Elizabethkingia</taxon>
    </lineage>
</organism>
<gene>
    <name evidence="9" type="primary">gyrA</name>
    <name evidence="13" type="ORF">BMF97_13870</name>
</gene>
<dbReference type="SUPFAM" id="SSF101904">
    <property type="entry name" value="GyrA/ParC C-terminal domain-like"/>
    <property type="match status" value="1"/>
</dbReference>
<dbReference type="AlphaFoldDB" id="A0A1V3TYT2"/>
<dbReference type="GO" id="GO:0003677">
    <property type="term" value="F:DNA binding"/>
    <property type="evidence" value="ECO:0007669"/>
    <property type="project" value="UniProtKB-UniRule"/>
</dbReference>
<accession>A0A1V3TYT2</accession>
<keyword evidence="7 9" id="KW-0413">Isomerase</keyword>
<evidence type="ECO:0000256" key="7">
    <source>
        <dbReference type="ARBA" id="ARBA00023235"/>
    </source>
</evidence>
<dbReference type="GO" id="GO:0006261">
    <property type="term" value="P:DNA-templated DNA replication"/>
    <property type="evidence" value="ECO:0007669"/>
    <property type="project" value="UniProtKB-UniRule"/>
</dbReference>
<dbReference type="GO" id="GO:0006265">
    <property type="term" value="P:DNA topological change"/>
    <property type="evidence" value="ECO:0007669"/>
    <property type="project" value="UniProtKB-UniRule"/>
</dbReference>
<keyword evidence="5 9" id="KW-0799">Topoisomerase</keyword>
<dbReference type="RefSeq" id="WP_077564767.1">
    <property type="nucleotide sequence ID" value="NZ_JACLFR010000001.1"/>
</dbReference>
<comment type="caution">
    <text evidence="9">Lacks conserved residue(s) required for the propagation of feature annotation.</text>
</comment>
<evidence type="ECO:0000256" key="5">
    <source>
        <dbReference type="ARBA" id="ARBA00023029"/>
    </source>
</evidence>
<sequence length="857" mass="96536">MNTEGEKLIPINIVDEMKSSYIDYSMSVIVSRALPDVRDGLKPVHRRVLYGMYGLGVFSNRKYLKSARIVGDVLGKYHPHGDRSVYDAMVRMAQSWSLRYPQVDGQGNYGSMDGDPPAAMRYTEARLKKISDEILSDLDKETVDFQNNFDDSLQEPKVLPTRIPTLLVNGTSGIAVGMATNMAPHNLTEAINAICAYIDNKEITIDELMQHIIAPDFPTGGIIYGYDGVRDAFHTGRGRIVLRAKVNFEQIGNRDAIIVTEVPYQVNKAEMIARTAELVKEDKIPGIYEIRDESDRKGLRIVYELKMDAIPNVVLNLLYKYTALQTSFSVNNIALVAGRPQQLNLKEIIHYFVEHRHEVIIRRTEYELKKAKERAHILEGFMKVIGTQDALDKAISIIRHSANPQEAKTGLMEEFELSDIQAQAILDLRLARLTGMELDKIREEYEEIMSLIKRLEDILATPELQYEIIKNELVEVRDKYGDERRTEIDYAGGEMNIEDFIPNEQVVLTISHAGYIKRTPVNEYKVQSRGGVGNRGATTRDADFLEYIVAATNHQYMLFFTEKGKCYWLRVFEIPEGSKTSKGRAIQNLINIEPDDKIKAYLRTDDLKNAEYVEKMSVVMITKNGTIKKTSLEAYSRPRVNGINAIEIREDDQLLGARLTDGTSEIMIATKNGKCIRFPEEKVRSVGRTSIGVKGITMEDNDEVIGMIAVNDKENESVLVVSEKGYGKRTAVEDYRITNRGGKGVITLNITDKTGQLIAINNVTNEHDLMIINKSGVAIRMSVEEMRVMGRNTQGVRLINLKGNDEIAAIAKIEVDKSVEEDEELEEGVENTDIVNASDSVITEENTPQSDADNIEE</sequence>
<dbReference type="GO" id="GO:0005524">
    <property type="term" value="F:ATP binding"/>
    <property type="evidence" value="ECO:0007669"/>
    <property type="project" value="UniProtKB-UniRule"/>
</dbReference>
<dbReference type="Proteomes" id="UP000188947">
    <property type="component" value="Unassembled WGS sequence"/>
</dbReference>
<dbReference type="Gene3D" id="2.120.10.90">
    <property type="entry name" value="DNA gyrase/topoisomerase IV, subunit A, C-terminal"/>
    <property type="match status" value="1"/>
</dbReference>
<dbReference type="Pfam" id="PF00521">
    <property type="entry name" value="DNA_topoisoIV"/>
    <property type="match status" value="1"/>
</dbReference>
<comment type="subcellular location">
    <subcellularLocation>
        <location evidence="9">Cytoplasm</location>
    </subcellularLocation>
</comment>
<comment type="function">
    <text evidence="9">A type II topoisomerase that negatively supercoils closed circular double-stranded (ds) DNA in an ATP-dependent manner to modulate DNA topology and maintain chromosomes in an underwound state. Negative supercoiling favors strand separation, and DNA replication, transcription, recombination and repair, all of which involve strand separation. Also able to catalyze the interconversion of other topological isomers of dsDNA rings, including catenanes and knotted rings. Type II topoisomerases break and join 2 DNA strands simultaneously in an ATP-dependent manner.</text>
</comment>
<dbReference type="HAMAP" id="MF_01897">
    <property type="entry name" value="GyrA"/>
    <property type="match status" value="1"/>
</dbReference>
<dbReference type="Pfam" id="PF03989">
    <property type="entry name" value="DNA_gyraseA_C"/>
    <property type="match status" value="6"/>
</dbReference>
<dbReference type="Gene3D" id="3.30.1360.40">
    <property type="match status" value="1"/>
</dbReference>
<dbReference type="InterPro" id="IPR035516">
    <property type="entry name" value="Gyrase/topoIV_suA_C"/>
</dbReference>
<dbReference type="SMART" id="SM00434">
    <property type="entry name" value="TOP4c"/>
    <property type="match status" value="1"/>
</dbReference>
<dbReference type="FunFam" id="1.10.268.10:FF:000001">
    <property type="entry name" value="DNA gyrase subunit A"/>
    <property type="match status" value="1"/>
</dbReference>
<dbReference type="GO" id="GO:0005694">
    <property type="term" value="C:chromosome"/>
    <property type="evidence" value="ECO:0007669"/>
    <property type="project" value="InterPro"/>
</dbReference>
<dbReference type="NCBIfam" id="NF004043">
    <property type="entry name" value="PRK05560.1"/>
    <property type="match status" value="1"/>
</dbReference>
<comment type="catalytic activity">
    <reaction evidence="1 9 10">
        <text>ATP-dependent breakage, passage and rejoining of double-stranded DNA.</text>
        <dbReference type="EC" id="5.6.2.2"/>
    </reaction>
</comment>
<evidence type="ECO:0000256" key="6">
    <source>
        <dbReference type="ARBA" id="ARBA00023125"/>
    </source>
</evidence>
<dbReference type="OrthoDB" id="9806486at2"/>
<dbReference type="InterPro" id="IPR013757">
    <property type="entry name" value="Topo_IIA_A_a_sf"/>
</dbReference>
<evidence type="ECO:0000256" key="2">
    <source>
        <dbReference type="ARBA" id="ARBA00008263"/>
    </source>
</evidence>
<feature type="domain" description="Topo IIA-type catalytic" evidence="12">
    <location>
        <begin position="34"/>
        <end position="500"/>
    </location>
</feature>
<dbReference type="STRING" id="238.BBD35_13190"/>
<evidence type="ECO:0000256" key="11">
    <source>
        <dbReference type="SAM" id="MobiDB-lite"/>
    </source>
</evidence>
<comment type="caution">
    <text evidence="13">The sequence shown here is derived from an EMBL/GenBank/DDBJ whole genome shotgun (WGS) entry which is preliminary data.</text>
</comment>
<comment type="subunit">
    <text evidence="9">Heterotetramer, composed of two GyrA and two GyrB chains. In the heterotetramer, GyrA contains the active site tyrosine that forms a transient covalent intermediate with DNA, while GyrB binds cofactors and catalyzes ATP hydrolysis.</text>
</comment>
<dbReference type="InterPro" id="IPR013760">
    <property type="entry name" value="Topo_IIA-like_dom_sf"/>
</dbReference>
<dbReference type="eggNOG" id="COG0188">
    <property type="taxonomic scope" value="Bacteria"/>
</dbReference>
<dbReference type="InterPro" id="IPR013758">
    <property type="entry name" value="Topo_IIA_A/C_ab"/>
</dbReference>
<feature type="active site" description="O-(5'-phospho-DNA)-tyrosine intermediate" evidence="9 10">
    <location>
        <position position="122"/>
    </location>
</feature>
<evidence type="ECO:0000256" key="10">
    <source>
        <dbReference type="PROSITE-ProRule" id="PRU01384"/>
    </source>
</evidence>
<dbReference type="NCBIfam" id="NF004044">
    <property type="entry name" value="PRK05561.1"/>
    <property type="match status" value="1"/>
</dbReference>
<feature type="compositionally biased region" description="Acidic residues" evidence="11">
    <location>
        <begin position="819"/>
        <end position="830"/>
    </location>
</feature>
<evidence type="ECO:0000313" key="13">
    <source>
        <dbReference type="EMBL" id="OOH94430.1"/>
    </source>
</evidence>
<evidence type="ECO:0000256" key="9">
    <source>
        <dbReference type="HAMAP-Rule" id="MF_01897"/>
    </source>
</evidence>
<dbReference type="EMBL" id="MPOG01000014">
    <property type="protein sequence ID" value="OOH94430.1"/>
    <property type="molecule type" value="Genomic_DNA"/>
</dbReference>
<dbReference type="PROSITE" id="PS52040">
    <property type="entry name" value="TOPO_IIA"/>
    <property type="match status" value="1"/>
</dbReference>
<dbReference type="FunFam" id="3.90.199.10:FF:000001">
    <property type="entry name" value="DNA gyrase subunit A"/>
    <property type="match status" value="1"/>
</dbReference>
<dbReference type="PANTHER" id="PTHR43493:SF5">
    <property type="entry name" value="DNA GYRASE SUBUNIT A, CHLOROPLASTIC_MITOCHONDRIAL"/>
    <property type="match status" value="1"/>
</dbReference>
<dbReference type="GO" id="GO:0009330">
    <property type="term" value="C:DNA topoisomerase type II (double strand cut, ATP-hydrolyzing) complex"/>
    <property type="evidence" value="ECO:0007669"/>
    <property type="project" value="TreeGrafter"/>
</dbReference>
<keyword evidence="4 9" id="KW-0067">ATP-binding</keyword>
<dbReference type="Gene3D" id="1.10.268.10">
    <property type="entry name" value="Topoisomerase, domain 3"/>
    <property type="match status" value="1"/>
</dbReference>
<evidence type="ECO:0000256" key="4">
    <source>
        <dbReference type="ARBA" id="ARBA00022840"/>
    </source>
</evidence>
<dbReference type="EC" id="5.6.2.2" evidence="9"/>
<dbReference type="InterPro" id="IPR006691">
    <property type="entry name" value="GyrA/parC_rep"/>
</dbReference>
<dbReference type="NCBIfam" id="TIGR01063">
    <property type="entry name" value="gyrA"/>
    <property type="match status" value="1"/>
</dbReference>
<keyword evidence="9" id="KW-0963">Cytoplasm</keyword>
<proteinExistence type="inferred from homology"/>
<evidence type="ECO:0000259" key="12">
    <source>
        <dbReference type="PROSITE" id="PS52040"/>
    </source>
</evidence>
<dbReference type="GO" id="GO:0005737">
    <property type="term" value="C:cytoplasm"/>
    <property type="evidence" value="ECO:0007669"/>
    <property type="project" value="UniProtKB-SubCell"/>
</dbReference>
<dbReference type="FunFam" id="2.120.10.90:FF:000005">
    <property type="entry name" value="DNA topoisomerase 4 subunit A"/>
    <property type="match status" value="1"/>
</dbReference>
<keyword evidence="6 9" id="KW-0238">DNA-binding</keyword>
<dbReference type="InterPro" id="IPR002205">
    <property type="entry name" value="Topo_IIA_dom_A"/>
</dbReference>
<dbReference type="Gene3D" id="3.90.199.10">
    <property type="entry name" value="Topoisomerase II, domain 5"/>
    <property type="match status" value="1"/>
</dbReference>
<feature type="compositionally biased region" description="Polar residues" evidence="11">
    <location>
        <begin position="834"/>
        <end position="857"/>
    </location>
</feature>
<evidence type="ECO:0000313" key="14">
    <source>
        <dbReference type="Proteomes" id="UP000188947"/>
    </source>
</evidence>
<keyword evidence="14" id="KW-1185">Reference proteome</keyword>
<reference evidence="13 14" key="1">
    <citation type="submission" date="2016-11" db="EMBL/GenBank/DDBJ databases">
        <title>Genome sequence and comparative genomic analysis of clinical strain Elizabethkingia meningoseptica 61421 PRCM.</title>
        <authorList>
            <person name="Wang M."/>
            <person name="Hu S."/>
            <person name="Cao L."/>
            <person name="Jiang T."/>
            <person name="Zhou Y."/>
            <person name="Ming D."/>
        </authorList>
    </citation>
    <scope>NUCLEOTIDE SEQUENCE [LARGE SCALE GENOMIC DNA]</scope>
    <source>
        <strain evidence="13 14">61421 PRCM</strain>
    </source>
</reference>